<keyword evidence="3" id="KW-1185">Reference proteome</keyword>
<feature type="transmembrane region" description="Helical" evidence="1">
    <location>
        <begin position="7"/>
        <end position="24"/>
    </location>
</feature>
<feature type="transmembrane region" description="Helical" evidence="1">
    <location>
        <begin position="36"/>
        <end position="56"/>
    </location>
</feature>
<dbReference type="RefSeq" id="WP_121874082.1">
    <property type="nucleotide sequence ID" value="NZ_JACEIS010000001.1"/>
</dbReference>
<keyword evidence="1" id="KW-0812">Transmembrane</keyword>
<name>A0ABS0QDD7_THEVU</name>
<reference evidence="2 3" key="1">
    <citation type="submission" date="2020-12" db="EMBL/GenBank/DDBJ databases">
        <title>WGS of Thermoactinomyces spp.</title>
        <authorList>
            <person name="Cheng K."/>
        </authorList>
    </citation>
    <scope>NUCLEOTIDE SEQUENCE [LARGE SCALE GENOMIC DNA]</scope>
    <source>
        <strain evidence="3">CICC 10650\ACCC 41061</strain>
    </source>
</reference>
<protein>
    <recommendedName>
        <fullName evidence="4">MFS transporter</fullName>
    </recommendedName>
</protein>
<accession>A0ABS0QDD7</accession>
<organism evidence="2 3">
    <name type="scientific">Thermoactinomyces vulgaris</name>
    <dbReference type="NCBI Taxonomy" id="2026"/>
    <lineage>
        <taxon>Bacteria</taxon>
        <taxon>Bacillati</taxon>
        <taxon>Bacillota</taxon>
        <taxon>Bacilli</taxon>
        <taxon>Bacillales</taxon>
        <taxon>Thermoactinomycetaceae</taxon>
        <taxon>Thermoactinomyces</taxon>
    </lineage>
</organism>
<keyword evidence="1" id="KW-0472">Membrane</keyword>
<evidence type="ECO:0000313" key="2">
    <source>
        <dbReference type="EMBL" id="MBH8587284.1"/>
    </source>
</evidence>
<proteinExistence type="predicted"/>
<dbReference type="Proteomes" id="UP000641910">
    <property type="component" value="Unassembled WGS sequence"/>
</dbReference>
<gene>
    <name evidence="2" type="ORF">I8U22_00425</name>
</gene>
<comment type="caution">
    <text evidence="2">The sequence shown here is derived from an EMBL/GenBank/DDBJ whole genome shotgun (WGS) entry which is preliminary data.</text>
</comment>
<evidence type="ECO:0000313" key="3">
    <source>
        <dbReference type="Proteomes" id="UP000641910"/>
    </source>
</evidence>
<dbReference type="EMBL" id="JAECVU010000001">
    <property type="protein sequence ID" value="MBH8587284.1"/>
    <property type="molecule type" value="Genomic_DNA"/>
</dbReference>
<evidence type="ECO:0000256" key="1">
    <source>
        <dbReference type="SAM" id="Phobius"/>
    </source>
</evidence>
<evidence type="ECO:0008006" key="4">
    <source>
        <dbReference type="Google" id="ProtNLM"/>
    </source>
</evidence>
<sequence>MKVGKNLLYSALYALILLGIILIRKNYDDEEFPQWMVVYFPVLFFVATFCILHWKKPLRRTLDRMNEWAYDMSFRKIIVMILSILFFSVVVVGVFFVLPIIIFES</sequence>
<feature type="transmembrane region" description="Helical" evidence="1">
    <location>
        <begin position="77"/>
        <end position="102"/>
    </location>
</feature>
<keyword evidence="1" id="KW-1133">Transmembrane helix</keyword>